<dbReference type="Proteomes" id="UP000288929">
    <property type="component" value="Chromosome"/>
</dbReference>
<dbReference type="GO" id="GO:0006355">
    <property type="term" value="P:regulation of DNA-templated transcription"/>
    <property type="evidence" value="ECO:0007669"/>
    <property type="project" value="InterPro"/>
</dbReference>
<evidence type="ECO:0000256" key="5">
    <source>
        <dbReference type="PROSITE-ProRule" id="PRU00169"/>
    </source>
</evidence>
<dbReference type="InterPro" id="IPR001789">
    <property type="entry name" value="Sig_transdc_resp-reg_receiver"/>
</dbReference>
<feature type="modified residue" description="4-aspartylphosphate" evidence="5">
    <location>
        <position position="73"/>
    </location>
</feature>
<proteinExistence type="predicted"/>
<dbReference type="PANTHER" id="PTHR43214:SF24">
    <property type="entry name" value="TRANSCRIPTIONAL REGULATORY PROTEIN NARL-RELATED"/>
    <property type="match status" value="1"/>
</dbReference>
<evidence type="ECO:0000256" key="1">
    <source>
        <dbReference type="ARBA" id="ARBA00022553"/>
    </source>
</evidence>
<dbReference type="PANTHER" id="PTHR43214">
    <property type="entry name" value="TWO-COMPONENT RESPONSE REGULATOR"/>
    <property type="match status" value="1"/>
</dbReference>
<dbReference type="SUPFAM" id="SSF46894">
    <property type="entry name" value="C-terminal effector domain of the bipartite response regulators"/>
    <property type="match status" value="1"/>
</dbReference>
<dbReference type="AlphaFoldDB" id="A0A410WB66"/>
<keyword evidence="2" id="KW-0805">Transcription regulation</keyword>
<reference evidence="8 9" key="1">
    <citation type="submission" date="2019-01" db="EMBL/GenBank/DDBJ databases">
        <authorList>
            <person name="Ruckert C."/>
            <person name="Busche T."/>
            <person name="Kalinowski J."/>
        </authorList>
    </citation>
    <scope>NUCLEOTIDE SEQUENCE [LARGE SCALE GENOMIC DNA]</scope>
    <source>
        <strain evidence="8 9">136/3</strain>
    </source>
</reference>
<evidence type="ECO:0000256" key="2">
    <source>
        <dbReference type="ARBA" id="ARBA00023015"/>
    </source>
</evidence>
<sequence>MGILDTLSGRLEGASMDHEVVRVGLVDDQRLVRAGFAMVLSSQPDLLVSWQAADGKEAVHLAQTQPVDVILMDIQMPVMNGIQAIQALKNNPAKIVVLTTFDADAYVIGALEHGASGFLLKDTEPEALIEAVRTVAAGDAVISPQATSTLLQHMRASVPETASQRVPLKLIDPLTPREEEILVLIAKGLSNAEIARELYISMPTVKTHVGKVLAKTDSRDRVQAVLFAFRHGMVTQAELLRDHPRG</sequence>
<dbReference type="SMART" id="SM00448">
    <property type="entry name" value="REC"/>
    <property type="match status" value="1"/>
</dbReference>
<accession>A0A410WB66</accession>
<evidence type="ECO:0000256" key="4">
    <source>
        <dbReference type="ARBA" id="ARBA00023163"/>
    </source>
</evidence>
<dbReference type="PROSITE" id="PS50043">
    <property type="entry name" value="HTH_LUXR_2"/>
    <property type="match status" value="1"/>
</dbReference>
<dbReference type="SUPFAM" id="SSF52172">
    <property type="entry name" value="CheY-like"/>
    <property type="match status" value="1"/>
</dbReference>
<dbReference type="InterPro" id="IPR058245">
    <property type="entry name" value="NreC/VraR/RcsB-like_REC"/>
</dbReference>
<dbReference type="InterPro" id="IPR000792">
    <property type="entry name" value="Tscrpt_reg_LuxR_C"/>
</dbReference>
<dbReference type="InterPro" id="IPR011006">
    <property type="entry name" value="CheY-like_superfamily"/>
</dbReference>
<dbReference type="CDD" id="cd06170">
    <property type="entry name" value="LuxR_C_like"/>
    <property type="match status" value="1"/>
</dbReference>
<dbReference type="InterPro" id="IPR039420">
    <property type="entry name" value="WalR-like"/>
</dbReference>
<dbReference type="PROSITE" id="PS50110">
    <property type="entry name" value="RESPONSE_REGULATORY"/>
    <property type="match status" value="1"/>
</dbReference>
<dbReference type="KEGG" id="cpeg:CPELA_09625"/>
<keyword evidence="9" id="KW-1185">Reference proteome</keyword>
<gene>
    <name evidence="8" type="primary">vraR</name>
    <name evidence="8" type="ORF">CPELA_09625</name>
</gene>
<dbReference type="Gene3D" id="3.40.50.2300">
    <property type="match status" value="1"/>
</dbReference>
<feature type="domain" description="HTH luxR-type" evidence="6">
    <location>
        <begin position="167"/>
        <end position="232"/>
    </location>
</feature>
<name>A0A410WB66_9CORY</name>
<evidence type="ECO:0000259" key="7">
    <source>
        <dbReference type="PROSITE" id="PS50110"/>
    </source>
</evidence>
<dbReference type="Pfam" id="PF00196">
    <property type="entry name" value="GerE"/>
    <property type="match status" value="1"/>
</dbReference>
<dbReference type="InterPro" id="IPR016032">
    <property type="entry name" value="Sig_transdc_resp-reg_C-effctor"/>
</dbReference>
<evidence type="ECO:0000313" key="9">
    <source>
        <dbReference type="Proteomes" id="UP000288929"/>
    </source>
</evidence>
<dbReference type="PRINTS" id="PR00038">
    <property type="entry name" value="HTHLUXR"/>
</dbReference>
<protein>
    <submittedName>
        <fullName evidence="8">Response regulator protein VraR</fullName>
    </submittedName>
</protein>
<evidence type="ECO:0000313" key="8">
    <source>
        <dbReference type="EMBL" id="QAU53180.1"/>
    </source>
</evidence>
<dbReference type="CDD" id="cd17535">
    <property type="entry name" value="REC_NarL-like"/>
    <property type="match status" value="1"/>
</dbReference>
<dbReference type="Pfam" id="PF00072">
    <property type="entry name" value="Response_reg"/>
    <property type="match status" value="1"/>
</dbReference>
<keyword evidence="3" id="KW-0238">DNA-binding</keyword>
<organism evidence="8 9">
    <name type="scientific">Corynebacterium pelargi</name>
    <dbReference type="NCBI Taxonomy" id="1471400"/>
    <lineage>
        <taxon>Bacteria</taxon>
        <taxon>Bacillati</taxon>
        <taxon>Actinomycetota</taxon>
        <taxon>Actinomycetes</taxon>
        <taxon>Mycobacteriales</taxon>
        <taxon>Corynebacteriaceae</taxon>
        <taxon>Corynebacterium</taxon>
    </lineage>
</organism>
<dbReference type="SMART" id="SM00421">
    <property type="entry name" value="HTH_LUXR"/>
    <property type="match status" value="1"/>
</dbReference>
<dbReference type="GO" id="GO:0003677">
    <property type="term" value="F:DNA binding"/>
    <property type="evidence" value="ECO:0007669"/>
    <property type="project" value="UniProtKB-KW"/>
</dbReference>
<feature type="domain" description="Response regulatory" evidence="7">
    <location>
        <begin position="22"/>
        <end position="136"/>
    </location>
</feature>
<evidence type="ECO:0000259" key="6">
    <source>
        <dbReference type="PROSITE" id="PS50043"/>
    </source>
</evidence>
<dbReference type="GO" id="GO:0000160">
    <property type="term" value="P:phosphorelay signal transduction system"/>
    <property type="evidence" value="ECO:0007669"/>
    <property type="project" value="InterPro"/>
</dbReference>
<dbReference type="EMBL" id="CP035299">
    <property type="protein sequence ID" value="QAU53180.1"/>
    <property type="molecule type" value="Genomic_DNA"/>
</dbReference>
<evidence type="ECO:0000256" key="3">
    <source>
        <dbReference type="ARBA" id="ARBA00023125"/>
    </source>
</evidence>
<keyword evidence="1 5" id="KW-0597">Phosphoprotein</keyword>
<keyword evidence="4" id="KW-0804">Transcription</keyword>